<organism evidence="3 4">
    <name type="scientific">Bradyrhizobium canariense</name>
    <dbReference type="NCBI Taxonomy" id="255045"/>
    <lineage>
        <taxon>Bacteria</taxon>
        <taxon>Pseudomonadati</taxon>
        <taxon>Pseudomonadota</taxon>
        <taxon>Alphaproteobacteria</taxon>
        <taxon>Hyphomicrobiales</taxon>
        <taxon>Nitrobacteraceae</taxon>
        <taxon>Bradyrhizobium</taxon>
    </lineage>
</organism>
<evidence type="ECO:0000313" key="4">
    <source>
        <dbReference type="Proteomes" id="UP000243904"/>
    </source>
</evidence>
<dbReference type="InterPro" id="IPR000073">
    <property type="entry name" value="AB_hydrolase_1"/>
</dbReference>
<dbReference type="Gene3D" id="3.40.50.1820">
    <property type="entry name" value="alpha/beta hydrolase"/>
    <property type="match status" value="1"/>
</dbReference>
<keyword evidence="1" id="KW-0378">Hydrolase</keyword>
<protein>
    <submittedName>
        <fullName evidence="3">Haloalkane dehalogenase</fullName>
    </submittedName>
</protein>
<dbReference type="Proteomes" id="UP000243904">
    <property type="component" value="Chromosome I"/>
</dbReference>
<evidence type="ECO:0000313" key="3">
    <source>
        <dbReference type="EMBL" id="SDT39195.1"/>
    </source>
</evidence>
<dbReference type="AlphaFoldDB" id="A0A1H1ZZK3"/>
<dbReference type="PANTHER" id="PTHR43329">
    <property type="entry name" value="EPOXIDE HYDROLASE"/>
    <property type="match status" value="1"/>
</dbReference>
<evidence type="ECO:0000259" key="2">
    <source>
        <dbReference type="Pfam" id="PF00561"/>
    </source>
</evidence>
<proteinExistence type="predicted"/>
<evidence type="ECO:0000256" key="1">
    <source>
        <dbReference type="ARBA" id="ARBA00022801"/>
    </source>
</evidence>
<dbReference type="RefSeq" id="WP_146689749.1">
    <property type="nucleotide sequence ID" value="NZ_LT629750.1"/>
</dbReference>
<keyword evidence="4" id="KW-1185">Reference proteome</keyword>
<dbReference type="Pfam" id="PF00561">
    <property type="entry name" value="Abhydrolase_1"/>
    <property type="match status" value="1"/>
</dbReference>
<dbReference type="InterPro" id="IPR000639">
    <property type="entry name" value="Epox_hydrolase-like"/>
</dbReference>
<dbReference type="GO" id="GO:0016787">
    <property type="term" value="F:hydrolase activity"/>
    <property type="evidence" value="ECO:0007669"/>
    <property type="project" value="UniProtKB-KW"/>
</dbReference>
<feature type="domain" description="AB hydrolase-1" evidence="2">
    <location>
        <begin position="28"/>
        <end position="275"/>
    </location>
</feature>
<gene>
    <name evidence="3" type="ORF">SAMN05444158_5787</name>
</gene>
<dbReference type="PRINTS" id="PR00412">
    <property type="entry name" value="EPOXHYDRLASE"/>
</dbReference>
<accession>A0A1H1ZZK3</accession>
<reference evidence="4" key="1">
    <citation type="submission" date="2016-10" db="EMBL/GenBank/DDBJ databases">
        <authorList>
            <person name="Varghese N."/>
            <person name="Submissions S."/>
        </authorList>
    </citation>
    <scope>NUCLEOTIDE SEQUENCE [LARGE SCALE GENOMIC DNA]</scope>
    <source>
        <strain evidence="4">GAS369</strain>
    </source>
</reference>
<dbReference type="NCBIfam" id="NF002938">
    <property type="entry name" value="PRK03592.1"/>
    <property type="match status" value="1"/>
</dbReference>
<dbReference type="SUPFAM" id="SSF53474">
    <property type="entry name" value="alpha/beta-Hydrolases"/>
    <property type="match status" value="1"/>
</dbReference>
<sequence>MTEQVLTKKTIDVLDARMAYHERGEGAPVLLLHGNPTSSYLWRDVIPELKGLGRLIVPDLIGMGDSAKLPDPDADTYRFTTHRKYLAAFIDAVIGPTQSIALVVHDWGSALGFDWANHHRDRVRGIAYMEAIVRPVAGWEEWSAAATPIFQGFRSDKGEQMILDRNMFVERVLPGSVLRKLTEAEMEEYRRPFSEREDRWPTLTWPRQIPIAGEPADVVQIAADYSQWMAQNDLPKLFINAEPGAILIGAVRDFCRGWNNQTEVTVPGSHFIQEDSGPAIGQAVAAWMKANSL</sequence>
<dbReference type="InterPro" id="IPR029058">
    <property type="entry name" value="AB_hydrolase_fold"/>
</dbReference>
<name>A0A1H1ZZK3_9BRAD</name>
<dbReference type="EMBL" id="LT629750">
    <property type="protein sequence ID" value="SDT39195.1"/>
    <property type="molecule type" value="Genomic_DNA"/>
</dbReference>